<dbReference type="EMBL" id="JAPFFF010000011">
    <property type="protein sequence ID" value="KAK8878664.1"/>
    <property type="molecule type" value="Genomic_DNA"/>
</dbReference>
<accession>A0ABR2JLE9</accession>
<keyword evidence="2" id="KW-1185">Reference proteome</keyword>
<protein>
    <submittedName>
        <fullName evidence="1">Uncharacterized protein</fullName>
    </submittedName>
</protein>
<name>A0ABR2JLE9_9EUKA</name>
<dbReference type="Proteomes" id="UP001470230">
    <property type="component" value="Unassembled WGS sequence"/>
</dbReference>
<gene>
    <name evidence="1" type="ORF">M9Y10_005444</name>
</gene>
<reference evidence="1 2" key="1">
    <citation type="submission" date="2024-04" db="EMBL/GenBank/DDBJ databases">
        <title>Tritrichomonas musculus Genome.</title>
        <authorList>
            <person name="Alves-Ferreira E."/>
            <person name="Grigg M."/>
            <person name="Lorenzi H."/>
            <person name="Galac M."/>
        </authorList>
    </citation>
    <scope>NUCLEOTIDE SEQUENCE [LARGE SCALE GENOMIC DNA]</scope>
    <source>
        <strain evidence="1 2">EAF2021</strain>
    </source>
</reference>
<proteinExistence type="predicted"/>
<evidence type="ECO:0000313" key="2">
    <source>
        <dbReference type="Proteomes" id="UP001470230"/>
    </source>
</evidence>
<organism evidence="1 2">
    <name type="scientific">Tritrichomonas musculus</name>
    <dbReference type="NCBI Taxonomy" id="1915356"/>
    <lineage>
        <taxon>Eukaryota</taxon>
        <taxon>Metamonada</taxon>
        <taxon>Parabasalia</taxon>
        <taxon>Tritrichomonadida</taxon>
        <taxon>Tritrichomonadidae</taxon>
        <taxon>Tritrichomonas</taxon>
    </lineage>
</organism>
<comment type="caution">
    <text evidence="1">The sequence shown here is derived from an EMBL/GenBank/DDBJ whole genome shotgun (WGS) entry which is preliminary data.</text>
</comment>
<evidence type="ECO:0000313" key="1">
    <source>
        <dbReference type="EMBL" id="KAK8878664.1"/>
    </source>
</evidence>
<sequence>MCDRNPNTSKFDTGTLNEDILQETKRFTKRNGKPCCVSRTVTQKNTEPEQNDAYIFKSRYYDPNTKSFGYVTRI</sequence>